<dbReference type="PANTHER" id="PTHR11067">
    <property type="entry name" value="INOSINE TRIPHOSPHATE PYROPHOSPHATASE/HAM1 PROTEIN"/>
    <property type="match status" value="1"/>
</dbReference>
<organism evidence="14 15">
    <name type="scientific">Artemia franciscana</name>
    <name type="common">Brine shrimp</name>
    <name type="synonym">Artemia sanfranciscana</name>
    <dbReference type="NCBI Taxonomy" id="6661"/>
    <lineage>
        <taxon>Eukaryota</taxon>
        <taxon>Metazoa</taxon>
        <taxon>Ecdysozoa</taxon>
        <taxon>Arthropoda</taxon>
        <taxon>Crustacea</taxon>
        <taxon>Branchiopoda</taxon>
        <taxon>Anostraca</taxon>
        <taxon>Artemiidae</taxon>
        <taxon>Artemia</taxon>
    </lineage>
</organism>
<evidence type="ECO:0000256" key="10">
    <source>
        <dbReference type="ARBA" id="ARBA00093218"/>
    </source>
</evidence>
<dbReference type="InterPro" id="IPR027502">
    <property type="entry name" value="ITPase"/>
</dbReference>
<evidence type="ECO:0000256" key="9">
    <source>
        <dbReference type="ARBA" id="ARBA00054940"/>
    </source>
</evidence>
<keyword evidence="4 13" id="KW-0479">Metal-binding</keyword>
<comment type="caution">
    <text evidence="13">Lacks conserved residue(s) required for the propagation of feature annotation.</text>
</comment>
<feature type="binding site" evidence="13">
    <location>
        <position position="125"/>
    </location>
    <ligand>
        <name>Mg(2+)</name>
        <dbReference type="ChEBI" id="CHEBI:18420"/>
    </ligand>
</feature>
<comment type="cofactor">
    <cofactor evidence="13">
        <name>Mg(2+)</name>
        <dbReference type="ChEBI" id="CHEBI:18420"/>
    </cofactor>
    <cofactor evidence="13">
        <name>Mn(2+)</name>
        <dbReference type="ChEBI" id="CHEBI:29035"/>
    </cofactor>
    <text evidence="13">Binds 1 divalent metal cation per subunit; can use either Mg(2+) or Mn(2+).</text>
</comment>
<dbReference type="GO" id="GO:0005737">
    <property type="term" value="C:cytoplasm"/>
    <property type="evidence" value="ECO:0007669"/>
    <property type="project" value="UniProtKB-SubCell"/>
</dbReference>
<dbReference type="GO" id="GO:0036220">
    <property type="term" value="F:ITP diphosphatase activity"/>
    <property type="evidence" value="ECO:0007669"/>
    <property type="project" value="UniProtKB-UniRule"/>
</dbReference>
<dbReference type="GO" id="GO:0009204">
    <property type="term" value="P:deoxyribonucleoside triphosphate catabolic process"/>
    <property type="evidence" value="ECO:0007669"/>
    <property type="project" value="UniProtKB-UniRule"/>
</dbReference>
<feature type="binding site" evidence="13">
    <location>
        <position position="137"/>
    </location>
    <ligand>
        <name>ITP</name>
        <dbReference type="ChEBI" id="CHEBI:61402"/>
    </ligand>
</feature>
<dbReference type="InterPro" id="IPR029001">
    <property type="entry name" value="ITPase-like_fam"/>
</dbReference>
<dbReference type="EMBL" id="JAVRJZ010000004">
    <property type="protein sequence ID" value="KAK2723118.1"/>
    <property type="molecule type" value="Genomic_DNA"/>
</dbReference>
<evidence type="ECO:0000256" key="2">
    <source>
        <dbReference type="ARBA" id="ARBA00008023"/>
    </source>
</evidence>
<dbReference type="Pfam" id="PF01725">
    <property type="entry name" value="Ham1p_like"/>
    <property type="match status" value="1"/>
</dbReference>
<keyword evidence="3 13" id="KW-0963">Cytoplasm</keyword>
<dbReference type="GO" id="GO:0035870">
    <property type="term" value="F:dITP diphosphatase activity"/>
    <property type="evidence" value="ECO:0007669"/>
    <property type="project" value="UniProtKB-UniRule"/>
</dbReference>
<dbReference type="InterPro" id="IPR002637">
    <property type="entry name" value="RdgB/HAM1"/>
</dbReference>
<comment type="catalytic activity">
    <reaction evidence="13">
        <text>XTP + H2O = XMP + diphosphate + H(+)</text>
        <dbReference type="Rhea" id="RHEA:28610"/>
        <dbReference type="ChEBI" id="CHEBI:15377"/>
        <dbReference type="ChEBI" id="CHEBI:15378"/>
        <dbReference type="ChEBI" id="CHEBI:33019"/>
        <dbReference type="ChEBI" id="CHEBI:57464"/>
        <dbReference type="ChEBI" id="CHEBI:61314"/>
        <dbReference type="EC" id="3.6.1.66"/>
    </reaction>
</comment>
<dbReference type="GO" id="GO:0036222">
    <property type="term" value="F:XTP diphosphatase activity"/>
    <property type="evidence" value="ECO:0007669"/>
    <property type="project" value="UniProtKB-UniRule"/>
</dbReference>
<name>A0AA88L995_ARTSF</name>
<dbReference type="HAMAP" id="MF_03148">
    <property type="entry name" value="HAM1_NTPase"/>
    <property type="match status" value="1"/>
</dbReference>
<comment type="caution">
    <text evidence="14">The sequence shown here is derived from an EMBL/GenBank/DDBJ whole genome shotgun (WGS) entry which is preliminary data.</text>
</comment>
<proteinExistence type="inferred from homology"/>
<feature type="binding site" evidence="13">
    <location>
        <begin position="153"/>
        <end position="154"/>
    </location>
    <ligand>
        <name>ITP</name>
        <dbReference type="ChEBI" id="CHEBI:61402"/>
    </ligand>
</feature>
<comment type="catalytic activity">
    <reaction evidence="12">
        <text>N(6)-hydroxy-dATP + H2O = N(6)-hydroxy-dAMP + diphosphate + H(+)</text>
        <dbReference type="Rhea" id="RHEA:83971"/>
        <dbReference type="ChEBI" id="CHEBI:15377"/>
        <dbReference type="ChEBI" id="CHEBI:15378"/>
        <dbReference type="ChEBI" id="CHEBI:33019"/>
        <dbReference type="ChEBI" id="CHEBI:233529"/>
        <dbReference type="ChEBI" id="CHEBI:233530"/>
    </reaction>
    <physiologicalReaction direction="left-to-right" evidence="12">
        <dbReference type="Rhea" id="RHEA:83972"/>
    </physiologicalReaction>
</comment>
<evidence type="ECO:0000256" key="3">
    <source>
        <dbReference type="ARBA" id="ARBA00022490"/>
    </source>
</evidence>
<dbReference type="CDD" id="cd00515">
    <property type="entry name" value="HAM1"/>
    <property type="match status" value="1"/>
</dbReference>
<comment type="similarity">
    <text evidence="2 13">Belongs to the HAM1 NTPase family.</text>
</comment>
<evidence type="ECO:0000256" key="7">
    <source>
        <dbReference type="ARBA" id="ARBA00022842"/>
    </source>
</evidence>
<keyword evidence="15" id="KW-1185">Reference proteome</keyword>
<dbReference type="SUPFAM" id="SSF52972">
    <property type="entry name" value="ITPase-like"/>
    <property type="match status" value="1"/>
</dbReference>
<comment type="catalytic activity">
    <reaction evidence="10">
        <text>ITP + H2O = IMP + diphosphate + H(+)</text>
        <dbReference type="Rhea" id="RHEA:29399"/>
        <dbReference type="ChEBI" id="CHEBI:15377"/>
        <dbReference type="ChEBI" id="CHEBI:15378"/>
        <dbReference type="ChEBI" id="CHEBI:33019"/>
        <dbReference type="ChEBI" id="CHEBI:58053"/>
        <dbReference type="ChEBI" id="CHEBI:61402"/>
        <dbReference type="EC" id="3.6.1.66"/>
    </reaction>
    <physiologicalReaction direction="left-to-right" evidence="10">
        <dbReference type="Rhea" id="RHEA:29400"/>
    </physiologicalReaction>
</comment>
<comment type="function">
    <text evidence="13">Pyrophosphatase that hydrolyzes non-canonical purine nucleotides such as inosine triphosphate (ITP), deoxyinosine triphosphate (dITP) or xanthosine 5'-triphosphate (XTP) to their respective monophosphate derivatives. The enzyme does not distinguish between the deoxy- and ribose forms. Probably excludes non-canonical purines from RNA and DNA precursor pools, thus preventing their incorporation into RNA and DNA and avoiding chromosomal lesions.</text>
</comment>
<comment type="catalytic activity">
    <reaction evidence="11">
        <text>dITP + H2O = dIMP + diphosphate + H(+)</text>
        <dbReference type="Rhea" id="RHEA:28342"/>
        <dbReference type="ChEBI" id="CHEBI:15377"/>
        <dbReference type="ChEBI" id="CHEBI:15378"/>
        <dbReference type="ChEBI" id="CHEBI:33019"/>
        <dbReference type="ChEBI" id="CHEBI:61194"/>
        <dbReference type="ChEBI" id="CHEBI:61382"/>
        <dbReference type="EC" id="3.6.1.66"/>
    </reaction>
    <physiologicalReaction direction="left-to-right" evidence="11">
        <dbReference type="Rhea" id="RHEA:28343"/>
    </physiologicalReaction>
</comment>
<reference evidence="14" key="1">
    <citation type="submission" date="2023-07" db="EMBL/GenBank/DDBJ databases">
        <title>Chromosome-level genome assembly of Artemia franciscana.</title>
        <authorList>
            <person name="Jo E."/>
        </authorList>
    </citation>
    <scope>NUCLEOTIDE SEQUENCE</scope>
    <source>
        <tissue evidence="14">Whole body</tissue>
    </source>
</reference>
<dbReference type="EC" id="3.6.1.66" evidence="13"/>
<evidence type="ECO:0000256" key="13">
    <source>
        <dbReference type="HAMAP-Rule" id="MF_03148"/>
    </source>
</evidence>
<dbReference type="AlphaFoldDB" id="A0AA88L995"/>
<accession>A0AA88L995</accession>
<keyword evidence="13" id="KW-0464">Manganese</keyword>
<keyword evidence="5 13" id="KW-0547">Nucleotide-binding</keyword>
<dbReference type="Proteomes" id="UP001187531">
    <property type="component" value="Unassembled WGS sequence"/>
</dbReference>
<evidence type="ECO:0000256" key="4">
    <source>
        <dbReference type="ARBA" id="ARBA00022723"/>
    </source>
</evidence>
<feature type="binding site" evidence="13">
    <location>
        <begin position="230"/>
        <end position="233"/>
    </location>
    <ligand>
        <name>ITP</name>
        <dbReference type="ChEBI" id="CHEBI:61402"/>
    </ligand>
</feature>
<evidence type="ECO:0000313" key="15">
    <source>
        <dbReference type="Proteomes" id="UP001187531"/>
    </source>
</evidence>
<evidence type="ECO:0000256" key="8">
    <source>
        <dbReference type="ARBA" id="ARBA00023080"/>
    </source>
</evidence>
<evidence type="ECO:0000256" key="6">
    <source>
        <dbReference type="ARBA" id="ARBA00022801"/>
    </source>
</evidence>
<feature type="binding site" evidence="13">
    <location>
        <begin position="258"/>
        <end position="259"/>
    </location>
    <ligand>
        <name>ITP</name>
        <dbReference type="ChEBI" id="CHEBI:61402"/>
    </ligand>
</feature>
<protein>
    <recommendedName>
        <fullName evidence="13">Inosine triphosphate pyrophosphatase</fullName>
        <shortName evidence="13">ITPase</shortName>
        <shortName evidence="13">Inosine triphosphatase</shortName>
        <ecNumber evidence="13">3.6.1.66</ecNumber>
    </recommendedName>
    <alternativeName>
        <fullName evidence="13">Non-canonical purine NTP pyrophosphatase</fullName>
    </alternativeName>
    <alternativeName>
        <fullName evidence="13">Non-standard purine NTP pyrophosphatase</fullName>
    </alternativeName>
    <alternativeName>
        <fullName evidence="13">Nucleoside-triphosphate diphosphatase</fullName>
    </alternativeName>
    <alternativeName>
        <fullName evidence="13">Nucleoside-triphosphate pyrophosphatase</fullName>
        <shortName evidence="13">NTPase</shortName>
    </alternativeName>
    <alternativeName>
        <fullName evidence="13">XTP/dITP diphosphatase</fullName>
    </alternativeName>
</protein>
<evidence type="ECO:0000256" key="11">
    <source>
        <dbReference type="ARBA" id="ARBA00093255"/>
    </source>
</evidence>
<comment type="subunit">
    <text evidence="13">Homodimer.</text>
</comment>
<dbReference type="FunFam" id="3.90.950.10:FF:000003">
    <property type="entry name" value="Inosine triphosphate pyrophosphatase"/>
    <property type="match status" value="1"/>
</dbReference>
<gene>
    <name evidence="14" type="ORF">QYM36_001709</name>
</gene>
<comment type="subcellular location">
    <subcellularLocation>
        <location evidence="1 13">Cytoplasm</location>
    </subcellularLocation>
</comment>
<dbReference type="PANTHER" id="PTHR11067:SF9">
    <property type="entry name" value="INOSINE TRIPHOSPHATE PYROPHOSPHATASE"/>
    <property type="match status" value="1"/>
</dbReference>
<comment type="function">
    <text evidence="9">Pyrophosphatase that hydrolyzes the non-canonical purine nucleotides inosine triphosphate (ITP), deoxyinosine triphosphate (dITP) as well as 2'-deoxy-N-6-hydroxylaminopurine triphosphate (dHAPTP) and xanthosine 5'-triphosphate (XTP) to their respective monophosphate derivatives. The enzyme does not distinguish between the deoxy- and ribose forms. Probably excludes non-canonical purines from RNA and DNA precursor pools, thus preventing their incorporation into RNA and DNA and avoiding chromosomal lesions.</text>
</comment>
<feature type="binding site" evidence="13">
    <location>
        <position position="253"/>
    </location>
    <ligand>
        <name>ITP</name>
        <dbReference type="ChEBI" id="CHEBI:61402"/>
    </ligand>
</feature>
<dbReference type="GO" id="GO:0000166">
    <property type="term" value="F:nucleotide binding"/>
    <property type="evidence" value="ECO:0007669"/>
    <property type="project" value="UniProtKB-KW"/>
</dbReference>
<dbReference type="Gene3D" id="3.90.950.10">
    <property type="match status" value="1"/>
</dbReference>
<evidence type="ECO:0000313" key="14">
    <source>
        <dbReference type="EMBL" id="KAK2723118.1"/>
    </source>
</evidence>
<dbReference type="GO" id="GO:0046872">
    <property type="term" value="F:metal ion binding"/>
    <property type="evidence" value="ECO:0007669"/>
    <property type="project" value="UniProtKB-KW"/>
</dbReference>
<evidence type="ECO:0000256" key="5">
    <source>
        <dbReference type="ARBA" id="ARBA00022741"/>
    </source>
</evidence>
<keyword evidence="8 13" id="KW-0546">Nucleotide metabolism</keyword>
<evidence type="ECO:0000256" key="1">
    <source>
        <dbReference type="ARBA" id="ARBA00004496"/>
    </source>
</evidence>
<sequence>MFSFDSATNWVGIPPSLNNYVAANYDGKWYFGLVKTVFHEEEDAEILFLHPPGPAPSFYWPQRGDLCIIPLEHIISTVDAPQSSSTGRIYYFKKEYIRKNIEQFFGIIGKYMLHEVVNKSIDLPEFQGETDDICKAKCLEASKIIQSAVIVEDTCLCFNALEGLPGPYIKWFLSKLGPEGLHRMLEGWEDKSGYALCTFAFHTGDPKDDVLLFKGMTDGTIVSPRGPRNFGWDPCFQPLGYEQTYAEMSKDLKNSISHRGRALEALKKYFVKSSK</sequence>
<evidence type="ECO:0000256" key="12">
    <source>
        <dbReference type="ARBA" id="ARBA00093271"/>
    </source>
</evidence>
<keyword evidence="6 13" id="KW-0378">Hydrolase</keyword>
<keyword evidence="7 13" id="KW-0460">Magnesium</keyword>
<dbReference type="GO" id="GO:0009117">
    <property type="term" value="P:nucleotide metabolic process"/>
    <property type="evidence" value="ECO:0007669"/>
    <property type="project" value="UniProtKB-KW"/>
</dbReference>
<feature type="binding site" evidence="13">
    <location>
        <position position="153"/>
    </location>
    <ligand>
        <name>Mg(2+)</name>
        <dbReference type="ChEBI" id="CHEBI:18420"/>
    </ligand>
</feature>